<evidence type="ECO:0000313" key="2">
    <source>
        <dbReference type="EMBL" id="WTO86721.1"/>
    </source>
</evidence>
<sequence>MSVTDRFLNDIEGHLLLAATRAEGRTAAERFCEPLHWLTLAQREEVERRFEEEYLTLARASWQRTADRAGELREEYRTAYRGLRRRLVMAWLAACALGAGALAVCLAPGTFPR</sequence>
<evidence type="ECO:0000256" key="1">
    <source>
        <dbReference type="SAM" id="Phobius"/>
    </source>
</evidence>
<evidence type="ECO:0000313" key="3">
    <source>
        <dbReference type="Proteomes" id="UP001622690"/>
    </source>
</evidence>
<dbReference type="Proteomes" id="UP001622690">
    <property type="component" value="Chromosome"/>
</dbReference>
<keyword evidence="1" id="KW-0472">Membrane</keyword>
<dbReference type="RefSeq" id="WP_210978784.1">
    <property type="nucleotide sequence ID" value="NZ_CP108125.1"/>
</dbReference>
<keyword evidence="1" id="KW-1133">Transmembrane helix</keyword>
<accession>A0ABZ1J7J0</accession>
<keyword evidence="1" id="KW-0812">Transmembrane</keyword>
<protein>
    <recommendedName>
        <fullName evidence="4">Cytochrome C oxidase subunit I</fullName>
    </recommendedName>
</protein>
<reference evidence="2 3" key="1">
    <citation type="submission" date="2022-10" db="EMBL/GenBank/DDBJ databases">
        <title>The complete genomes of actinobacterial strains from the NBC collection.</title>
        <authorList>
            <person name="Joergensen T.S."/>
            <person name="Alvarez Arevalo M."/>
            <person name="Sterndorff E.B."/>
            <person name="Faurdal D."/>
            <person name="Vuksanovic O."/>
            <person name="Mourched A.-S."/>
            <person name="Charusanti P."/>
            <person name="Shaw S."/>
            <person name="Blin K."/>
            <person name="Weber T."/>
        </authorList>
    </citation>
    <scope>NUCLEOTIDE SEQUENCE [LARGE SCALE GENOMIC DNA]</scope>
    <source>
        <strain evidence="2 3">NBC_00206</strain>
    </source>
</reference>
<gene>
    <name evidence="2" type="ORF">OHU27_31510</name>
</gene>
<organism evidence="2 3">
    <name type="scientific">Streptomyces nigra</name>
    <dbReference type="NCBI Taxonomy" id="1827580"/>
    <lineage>
        <taxon>Bacteria</taxon>
        <taxon>Bacillati</taxon>
        <taxon>Actinomycetota</taxon>
        <taxon>Actinomycetes</taxon>
        <taxon>Kitasatosporales</taxon>
        <taxon>Streptomycetaceae</taxon>
        <taxon>Streptomyces</taxon>
    </lineage>
</organism>
<dbReference type="EMBL" id="CP108125">
    <property type="protein sequence ID" value="WTO86721.1"/>
    <property type="molecule type" value="Genomic_DNA"/>
</dbReference>
<evidence type="ECO:0008006" key="4">
    <source>
        <dbReference type="Google" id="ProtNLM"/>
    </source>
</evidence>
<name>A0ABZ1J7J0_9ACTN</name>
<proteinExistence type="predicted"/>
<feature type="transmembrane region" description="Helical" evidence="1">
    <location>
        <begin position="87"/>
        <end position="111"/>
    </location>
</feature>
<keyword evidence="3" id="KW-1185">Reference proteome</keyword>